<comment type="caution">
    <text evidence="2">The sequence shown here is derived from an EMBL/GenBank/DDBJ whole genome shotgun (WGS) entry which is preliminary data.</text>
</comment>
<reference evidence="2" key="2">
    <citation type="submission" date="2022-01" db="EMBL/GenBank/DDBJ databases">
        <authorList>
            <person name="Yamashiro T."/>
            <person name="Shiraishi A."/>
            <person name="Satake H."/>
            <person name="Nakayama K."/>
        </authorList>
    </citation>
    <scope>NUCLEOTIDE SEQUENCE</scope>
</reference>
<evidence type="ECO:0000313" key="3">
    <source>
        <dbReference type="Proteomes" id="UP001151760"/>
    </source>
</evidence>
<dbReference type="EMBL" id="BQNB010013205">
    <property type="protein sequence ID" value="GJT13143.1"/>
    <property type="molecule type" value="Genomic_DNA"/>
</dbReference>
<dbReference type="PANTHER" id="PTHR37984">
    <property type="entry name" value="PROTEIN CBG26694"/>
    <property type="match status" value="1"/>
</dbReference>
<name>A0ABQ5BI05_9ASTR</name>
<keyword evidence="2" id="KW-0695">RNA-directed DNA polymerase</keyword>
<dbReference type="InterPro" id="IPR012337">
    <property type="entry name" value="RNaseH-like_sf"/>
</dbReference>
<dbReference type="InterPro" id="IPR001584">
    <property type="entry name" value="Integrase_cat-core"/>
</dbReference>
<dbReference type="InterPro" id="IPR036397">
    <property type="entry name" value="RNaseH_sf"/>
</dbReference>
<reference evidence="2" key="1">
    <citation type="journal article" date="2022" name="Int. J. Mol. Sci.">
        <title>Draft Genome of Tanacetum Coccineum: Genomic Comparison of Closely Related Tanacetum-Family Plants.</title>
        <authorList>
            <person name="Yamashiro T."/>
            <person name="Shiraishi A."/>
            <person name="Nakayama K."/>
            <person name="Satake H."/>
        </authorList>
    </citation>
    <scope>NUCLEOTIDE SEQUENCE</scope>
</reference>
<accession>A0ABQ5BI05</accession>
<dbReference type="Gene3D" id="3.30.420.10">
    <property type="entry name" value="Ribonuclease H-like superfamily/Ribonuclease H"/>
    <property type="match status" value="1"/>
</dbReference>
<evidence type="ECO:0000259" key="1">
    <source>
        <dbReference type="PROSITE" id="PS50994"/>
    </source>
</evidence>
<dbReference type="PANTHER" id="PTHR37984:SF5">
    <property type="entry name" value="PROTEIN NYNRIN-LIKE"/>
    <property type="match status" value="1"/>
</dbReference>
<protein>
    <submittedName>
        <fullName evidence="2">Reverse transcriptase domain-containing protein</fullName>
    </submittedName>
</protein>
<dbReference type="InterPro" id="IPR050951">
    <property type="entry name" value="Retrovirus_Pol_polyprotein"/>
</dbReference>
<keyword evidence="3" id="KW-1185">Reference proteome</keyword>
<organism evidence="2 3">
    <name type="scientific">Tanacetum coccineum</name>
    <dbReference type="NCBI Taxonomy" id="301880"/>
    <lineage>
        <taxon>Eukaryota</taxon>
        <taxon>Viridiplantae</taxon>
        <taxon>Streptophyta</taxon>
        <taxon>Embryophyta</taxon>
        <taxon>Tracheophyta</taxon>
        <taxon>Spermatophyta</taxon>
        <taxon>Magnoliopsida</taxon>
        <taxon>eudicotyledons</taxon>
        <taxon>Gunneridae</taxon>
        <taxon>Pentapetalae</taxon>
        <taxon>asterids</taxon>
        <taxon>campanulids</taxon>
        <taxon>Asterales</taxon>
        <taxon>Asteraceae</taxon>
        <taxon>Asteroideae</taxon>
        <taxon>Anthemideae</taxon>
        <taxon>Anthemidinae</taxon>
        <taxon>Tanacetum</taxon>
    </lineage>
</organism>
<dbReference type="GO" id="GO:0003964">
    <property type="term" value="F:RNA-directed DNA polymerase activity"/>
    <property type="evidence" value="ECO:0007669"/>
    <property type="project" value="UniProtKB-KW"/>
</dbReference>
<feature type="domain" description="Integrase catalytic" evidence="1">
    <location>
        <begin position="5"/>
        <end position="94"/>
    </location>
</feature>
<keyword evidence="2" id="KW-0548">Nucleotidyltransferase</keyword>
<dbReference type="Proteomes" id="UP001151760">
    <property type="component" value="Unassembled WGS sequence"/>
</dbReference>
<gene>
    <name evidence="2" type="ORF">Tco_0860185</name>
</gene>
<keyword evidence="2" id="KW-0808">Transferase</keyword>
<evidence type="ECO:0000313" key="2">
    <source>
        <dbReference type="EMBL" id="GJT13143.1"/>
    </source>
</evidence>
<proteinExistence type="predicted"/>
<dbReference type="PROSITE" id="PS50994">
    <property type="entry name" value="INTEGRASE"/>
    <property type="match status" value="1"/>
</dbReference>
<sequence>MTSITSAWPFSQWRIDIVRPLPMAPGGTRFLVVAIDYFTKWVKAKPLVSTTGKHMEKFVWEHIVCRFGIPQIIISNNGKQFAKGIFPVLYQKLGKMGPTWEGSYIVKKAYEDGAYKLETLSGSPVDQTWNGSNLWNLLKCSKLSVHTCDDVNLSTL</sequence>
<dbReference type="SUPFAM" id="SSF53098">
    <property type="entry name" value="Ribonuclease H-like"/>
    <property type="match status" value="1"/>
</dbReference>